<proteinExistence type="predicted"/>
<name>A0AB39C7Q6_9CAUD</name>
<organism evidence="1">
    <name type="scientific">Bacillus phage KoopaTroopa</name>
    <dbReference type="NCBI Taxonomy" id="3234046"/>
    <lineage>
        <taxon>Viruses</taxon>
        <taxon>Duplodnaviria</taxon>
        <taxon>Heunggongvirae</taxon>
        <taxon>Uroviricota</taxon>
        <taxon>Caudoviricetes</taxon>
    </lineage>
</organism>
<accession>A0AB39C7Q6</accession>
<reference evidence="1" key="1">
    <citation type="submission" date="2024-06" db="EMBL/GenBank/DDBJ databases">
        <authorList>
            <person name="Lee H."/>
            <person name="Agrawal S."/>
        </authorList>
    </citation>
    <scope>NUCLEOTIDE SEQUENCE</scope>
</reference>
<evidence type="ECO:0000313" key="1">
    <source>
        <dbReference type="EMBL" id="XDJ02602.1"/>
    </source>
</evidence>
<protein>
    <submittedName>
        <fullName evidence="1">Uncharacterized protein</fullName>
    </submittedName>
</protein>
<sequence length="157" mass="18463">MYNMNLQLLIEKLNHDLSARFRGVKFDNIGKLHNAIIGHTNQILQDNNTGLEINYCWDIHIKGEYHKVMKYNIDYTADKRYKYEVRGKVHFLTFSALKEMPDDATVADLIHAMQLDHAKEHLERMQQERLEILEDLAVNSEGIEHWKQKVKALESSQ</sequence>
<dbReference type="EMBL" id="PP965177">
    <property type="protein sequence ID" value="XDJ02602.1"/>
    <property type="molecule type" value="Genomic_DNA"/>
</dbReference>